<name>A0A842HM04_9BURK</name>
<evidence type="ECO:0000313" key="3">
    <source>
        <dbReference type="EMBL" id="MBC2768944.1"/>
    </source>
</evidence>
<dbReference type="AlphaFoldDB" id="A0A842HM04"/>
<keyword evidence="4" id="KW-1185">Reference proteome</keyword>
<keyword evidence="1" id="KW-0732">Signal</keyword>
<dbReference type="Pfam" id="PF13670">
    <property type="entry name" value="PepSY_2"/>
    <property type="match status" value="1"/>
</dbReference>
<organism evidence="3 4">
    <name type="scientific">Pusillimonas minor</name>
    <dbReference type="NCBI Taxonomy" id="2697024"/>
    <lineage>
        <taxon>Bacteria</taxon>
        <taxon>Pseudomonadati</taxon>
        <taxon>Pseudomonadota</taxon>
        <taxon>Betaproteobacteria</taxon>
        <taxon>Burkholderiales</taxon>
        <taxon>Alcaligenaceae</taxon>
        <taxon>Pusillimonas</taxon>
    </lineage>
</organism>
<feature type="domain" description="PepSY" evidence="2">
    <location>
        <begin position="30"/>
        <end position="103"/>
    </location>
</feature>
<dbReference type="EMBL" id="JACJUU010000002">
    <property type="protein sequence ID" value="MBC2768944.1"/>
    <property type="molecule type" value="Genomic_DNA"/>
</dbReference>
<dbReference type="InterPro" id="IPR025711">
    <property type="entry name" value="PepSY"/>
</dbReference>
<evidence type="ECO:0000256" key="1">
    <source>
        <dbReference type="SAM" id="SignalP"/>
    </source>
</evidence>
<sequence>MQKTIRQSAFIIALSSAALVASAIPAHAQNAPATPAAATSATSPAQAQWLNIGQVHEKLVSAGYTDIREIERERGGYEAKALDKEGRQVKLYIDPRSGDVINQRTRDKRNDD</sequence>
<protein>
    <submittedName>
        <fullName evidence="3">PepSY domain-containing protein</fullName>
    </submittedName>
</protein>
<reference evidence="3 4" key="1">
    <citation type="submission" date="2020-08" db="EMBL/GenBank/DDBJ databases">
        <title>Paraeoetvoesia sp. YC-7-48 draft genome sequence.</title>
        <authorList>
            <person name="Yao L."/>
        </authorList>
    </citation>
    <scope>NUCLEOTIDE SEQUENCE [LARGE SCALE GENOMIC DNA]</scope>
    <source>
        <strain evidence="4">YC-7-48</strain>
    </source>
</reference>
<dbReference type="RefSeq" id="WP_185778757.1">
    <property type="nucleotide sequence ID" value="NZ_JACJUU010000002.1"/>
</dbReference>
<proteinExistence type="predicted"/>
<feature type="signal peptide" evidence="1">
    <location>
        <begin position="1"/>
        <end position="28"/>
    </location>
</feature>
<evidence type="ECO:0000313" key="4">
    <source>
        <dbReference type="Proteomes" id="UP000545386"/>
    </source>
</evidence>
<comment type="caution">
    <text evidence="3">The sequence shown here is derived from an EMBL/GenBank/DDBJ whole genome shotgun (WGS) entry which is preliminary data.</text>
</comment>
<feature type="chain" id="PRO_5032770649" evidence="1">
    <location>
        <begin position="29"/>
        <end position="112"/>
    </location>
</feature>
<gene>
    <name evidence="3" type="ORF">GTU67_03330</name>
</gene>
<evidence type="ECO:0000259" key="2">
    <source>
        <dbReference type="Pfam" id="PF13670"/>
    </source>
</evidence>
<dbReference type="Proteomes" id="UP000545386">
    <property type="component" value="Unassembled WGS sequence"/>
</dbReference>
<accession>A0A842HM04</accession>